<keyword evidence="6 7" id="KW-0472">Membrane</keyword>
<evidence type="ECO:0000256" key="3">
    <source>
        <dbReference type="ARBA" id="ARBA00022679"/>
    </source>
</evidence>
<dbReference type="EMBL" id="MEVN01000034">
    <property type="protein sequence ID" value="OGC56587.1"/>
    <property type="molecule type" value="Genomic_DNA"/>
</dbReference>
<dbReference type="PANTHER" id="PTHR30589">
    <property type="entry name" value="PROLIPOPROTEIN DIACYLGLYCERYL TRANSFERASE"/>
    <property type="match status" value="1"/>
</dbReference>
<dbReference type="UniPathway" id="UPA00664"/>
<dbReference type="GO" id="GO:0042158">
    <property type="term" value="P:lipoprotein biosynthetic process"/>
    <property type="evidence" value="ECO:0007669"/>
    <property type="project" value="UniProtKB-UniRule"/>
</dbReference>
<comment type="catalytic activity">
    <reaction evidence="7">
        <text>L-cysteinyl-[prolipoprotein] + a 1,2-diacyl-sn-glycero-3-phospho-(1'-sn-glycerol) = an S-1,2-diacyl-sn-glyceryl-L-cysteinyl-[prolipoprotein] + sn-glycerol 1-phosphate + H(+)</text>
        <dbReference type="Rhea" id="RHEA:56712"/>
        <dbReference type="Rhea" id="RHEA-COMP:14679"/>
        <dbReference type="Rhea" id="RHEA-COMP:14680"/>
        <dbReference type="ChEBI" id="CHEBI:15378"/>
        <dbReference type="ChEBI" id="CHEBI:29950"/>
        <dbReference type="ChEBI" id="CHEBI:57685"/>
        <dbReference type="ChEBI" id="CHEBI:64716"/>
        <dbReference type="ChEBI" id="CHEBI:140658"/>
        <dbReference type="EC" id="2.5.1.145"/>
    </reaction>
</comment>
<evidence type="ECO:0000256" key="6">
    <source>
        <dbReference type="ARBA" id="ARBA00023136"/>
    </source>
</evidence>
<evidence type="ECO:0000256" key="1">
    <source>
        <dbReference type="ARBA" id="ARBA00007150"/>
    </source>
</evidence>
<comment type="subcellular location">
    <subcellularLocation>
        <location evidence="7">Cell membrane</location>
        <topology evidence="7">Multi-pass membrane protein</topology>
    </subcellularLocation>
</comment>
<dbReference type="Pfam" id="PF01790">
    <property type="entry name" value="LGT"/>
    <property type="match status" value="1"/>
</dbReference>
<accession>A0A1F4VH53</accession>
<comment type="caution">
    <text evidence="8">The sequence shown here is derived from an EMBL/GenBank/DDBJ whole genome shotgun (WGS) entry which is preliminary data.</text>
</comment>
<sequence>MYGILISLGILTSALYCDHIAKKKGLNSNILWEGLLAGLIFGIIGARLYHVLDLYSFYSQNPIRIFQIWNGGLGIYGGLFAGILAFIIYLKIKKERVLNWLDISAVGIPLAQGIGRWGNYFNKELLPYSIYESFFDIILFIILASLTNYKKIRAGILFSSYLVGYGIIRILLENTRQSVWTIYGIDVASSVSLILIITGIYLTYVFSKNA</sequence>
<evidence type="ECO:0000256" key="7">
    <source>
        <dbReference type="HAMAP-Rule" id="MF_01147"/>
    </source>
</evidence>
<comment type="similarity">
    <text evidence="1 7">Belongs to the Lgt family.</text>
</comment>
<dbReference type="AlphaFoldDB" id="A0A1F4VH53"/>
<feature type="binding site" evidence="7">
    <location>
        <position position="116"/>
    </location>
    <ligand>
        <name>a 1,2-diacyl-sn-glycero-3-phospho-(1'-sn-glycerol)</name>
        <dbReference type="ChEBI" id="CHEBI:64716"/>
    </ligand>
</feature>
<evidence type="ECO:0000313" key="8">
    <source>
        <dbReference type="EMBL" id="OGC56587.1"/>
    </source>
</evidence>
<reference evidence="8 9" key="1">
    <citation type="journal article" date="2016" name="Nat. Commun.">
        <title>Thousands of microbial genomes shed light on interconnected biogeochemical processes in an aquifer system.</title>
        <authorList>
            <person name="Anantharaman K."/>
            <person name="Brown C.T."/>
            <person name="Hug L.A."/>
            <person name="Sharon I."/>
            <person name="Castelle C.J."/>
            <person name="Probst A.J."/>
            <person name="Thomas B.C."/>
            <person name="Singh A."/>
            <person name="Wilkins M.J."/>
            <person name="Karaoz U."/>
            <person name="Brodie E.L."/>
            <person name="Williams K.H."/>
            <person name="Hubbard S.S."/>
            <person name="Banfield J.F."/>
        </authorList>
    </citation>
    <scope>NUCLEOTIDE SEQUENCE [LARGE SCALE GENOMIC DNA]</scope>
</reference>
<protein>
    <recommendedName>
        <fullName evidence="7">Phosphatidylglycerol--prolipoprotein diacylglyceryl transferase</fullName>
        <ecNumber evidence="7">2.5.1.145</ecNumber>
    </recommendedName>
</protein>
<feature type="transmembrane region" description="Helical" evidence="7">
    <location>
        <begin position="126"/>
        <end position="147"/>
    </location>
</feature>
<evidence type="ECO:0000256" key="4">
    <source>
        <dbReference type="ARBA" id="ARBA00022692"/>
    </source>
</evidence>
<dbReference type="InterPro" id="IPR001640">
    <property type="entry name" value="Lgt"/>
</dbReference>
<dbReference type="Proteomes" id="UP000177763">
    <property type="component" value="Unassembled WGS sequence"/>
</dbReference>
<keyword evidence="5 7" id="KW-1133">Transmembrane helix</keyword>
<comment type="pathway">
    <text evidence="7">Protein modification; lipoprotein biosynthesis (diacylglyceryl transfer).</text>
</comment>
<gene>
    <name evidence="7" type="primary">lgt</name>
    <name evidence="8" type="ORF">A3H26_01700</name>
</gene>
<dbReference type="GO" id="GO:0005886">
    <property type="term" value="C:plasma membrane"/>
    <property type="evidence" value="ECO:0007669"/>
    <property type="project" value="UniProtKB-SubCell"/>
</dbReference>
<dbReference type="EC" id="2.5.1.145" evidence="7"/>
<dbReference type="STRING" id="1802630.A3H26_01700"/>
<proteinExistence type="inferred from homology"/>
<dbReference type="HAMAP" id="MF_01147">
    <property type="entry name" value="Lgt"/>
    <property type="match status" value="1"/>
</dbReference>
<name>A0A1F4VH53_UNCKA</name>
<evidence type="ECO:0000256" key="5">
    <source>
        <dbReference type="ARBA" id="ARBA00022989"/>
    </source>
</evidence>
<comment type="function">
    <text evidence="7">Catalyzes the transfer of the diacylglyceryl group from phosphatidylglycerol to the sulfhydryl group of the N-terminal cysteine of a prolipoprotein, the first step in the formation of mature lipoproteins.</text>
</comment>
<evidence type="ECO:0000313" key="9">
    <source>
        <dbReference type="Proteomes" id="UP000177763"/>
    </source>
</evidence>
<keyword evidence="4 7" id="KW-0812">Transmembrane</keyword>
<keyword evidence="3 7" id="KW-0808">Transferase</keyword>
<feature type="transmembrane region" description="Helical" evidence="7">
    <location>
        <begin position="178"/>
        <end position="206"/>
    </location>
</feature>
<feature type="transmembrane region" description="Helical" evidence="7">
    <location>
        <begin position="154"/>
        <end position="172"/>
    </location>
</feature>
<feature type="transmembrane region" description="Helical" evidence="7">
    <location>
        <begin position="69"/>
        <end position="90"/>
    </location>
</feature>
<evidence type="ECO:0000256" key="2">
    <source>
        <dbReference type="ARBA" id="ARBA00022475"/>
    </source>
</evidence>
<organism evidence="8 9">
    <name type="scientific">candidate division WWE3 bacterium RIFCSPLOWO2_12_FULL_36_10</name>
    <dbReference type="NCBI Taxonomy" id="1802630"/>
    <lineage>
        <taxon>Bacteria</taxon>
        <taxon>Katanobacteria</taxon>
    </lineage>
</organism>
<dbReference type="GO" id="GO:0008961">
    <property type="term" value="F:phosphatidylglycerol-prolipoprotein diacylglyceryl transferase activity"/>
    <property type="evidence" value="ECO:0007669"/>
    <property type="project" value="UniProtKB-UniRule"/>
</dbReference>
<dbReference type="PANTHER" id="PTHR30589:SF0">
    <property type="entry name" value="PHOSPHATIDYLGLYCEROL--PROLIPOPROTEIN DIACYLGLYCERYL TRANSFERASE"/>
    <property type="match status" value="1"/>
</dbReference>
<feature type="transmembrane region" description="Helical" evidence="7">
    <location>
        <begin position="30"/>
        <end position="49"/>
    </location>
</feature>
<feature type="transmembrane region" description="Helical" evidence="7">
    <location>
        <begin position="97"/>
        <end position="114"/>
    </location>
</feature>
<keyword evidence="2 7" id="KW-1003">Cell membrane</keyword>